<reference evidence="2 3" key="1">
    <citation type="submission" date="2014-11" db="EMBL/GenBank/DDBJ databases">
        <title>Genetic blueprint of the zoonotic pathogen Toxocara canis.</title>
        <authorList>
            <person name="Zhu X.-Q."/>
            <person name="Korhonen P.K."/>
            <person name="Cai H."/>
            <person name="Young N.D."/>
            <person name="Nejsum P."/>
            <person name="von Samson-Himmelstjerna G."/>
            <person name="Boag P.R."/>
            <person name="Tan P."/>
            <person name="Li Q."/>
            <person name="Min J."/>
            <person name="Yang Y."/>
            <person name="Wang X."/>
            <person name="Fang X."/>
            <person name="Hall R.S."/>
            <person name="Hofmann A."/>
            <person name="Sternberg P.W."/>
            <person name="Jex A.R."/>
            <person name="Gasser R.B."/>
        </authorList>
    </citation>
    <scope>NUCLEOTIDE SEQUENCE [LARGE SCALE GENOMIC DNA]</scope>
    <source>
        <strain evidence="2">PN_DK_2014</strain>
    </source>
</reference>
<organism evidence="2 3">
    <name type="scientific">Toxocara canis</name>
    <name type="common">Canine roundworm</name>
    <dbReference type="NCBI Taxonomy" id="6265"/>
    <lineage>
        <taxon>Eukaryota</taxon>
        <taxon>Metazoa</taxon>
        <taxon>Ecdysozoa</taxon>
        <taxon>Nematoda</taxon>
        <taxon>Chromadorea</taxon>
        <taxon>Rhabditida</taxon>
        <taxon>Spirurina</taxon>
        <taxon>Ascaridomorpha</taxon>
        <taxon>Ascaridoidea</taxon>
        <taxon>Toxocaridae</taxon>
        <taxon>Toxocara</taxon>
    </lineage>
</organism>
<gene>
    <name evidence="2" type="ORF">Tcan_10973</name>
</gene>
<dbReference type="Proteomes" id="UP000031036">
    <property type="component" value="Unassembled WGS sequence"/>
</dbReference>
<feature type="compositionally biased region" description="Polar residues" evidence="1">
    <location>
        <begin position="55"/>
        <end position="66"/>
    </location>
</feature>
<evidence type="ECO:0000313" key="2">
    <source>
        <dbReference type="EMBL" id="KHN76452.1"/>
    </source>
</evidence>
<feature type="compositionally biased region" description="Basic residues" evidence="1">
    <location>
        <begin position="41"/>
        <end position="54"/>
    </location>
</feature>
<feature type="region of interest" description="Disordered" evidence="1">
    <location>
        <begin position="36"/>
        <end position="66"/>
    </location>
</feature>
<protein>
    <submittedName>
        <fullName evidence="2">Uncharacterized protein</fullName>
    </submittedName>
</protein>
<dbReference type="AlphaFoldDB" id="A0A0B2V4S0"/>
<dbReference type="EMBL" id="JPKZ01002490">
    <property type="protein sequence ID" value="KHN76452.1"/>
    <property type="molecule type" value="Genomic_DNA"/>
</dbReference>
<accession>A0A0B2V4S0</accession>
<sequence>MSQNIMNDDERMNGKKYGQKILLKTPLKETLQFRGKDSRFARRRSSRLQTKRRQNVTNETSNATIEQQGYQRRRYNTFQRYTVSNKCGGIPPMPRSHSNN</sequence>
<keyword evidence="3" id="KW-1185">Reference proteome</keyword>
<evidence type="ECO:0000256" key="1">
    <source>
        <dbReference type="SAM" id="MobiDB-lite"/>
    </source>
</evidence>
<proteinExistence type="predicted"/>
<name>A0A0B2V4S0_TOXCA</name>
<comment type="caution">
    <text evidence="2">The sequence shown here is derived from an EMBL/GenBank/DDBJ whole genome shotgun (WGS) entry which is preliminary data.</text>
</comment>
<evidence type="ECO:0000313" key="3">
    <source>
        <dbReference type="Proteomes" id="UP000031036"/>
    </source>
</evidence>